<evidence type="ECO:0000256" key="2">
    <source>
        <dbReference type="ARBA" id="ARBA00008975"/>
    </source>
</evidence>
<evidence type="ECO:0000256" key="1">
    <source>
        <dbReference type="ARBA" id="ARBA00004496"/>
    </source>
</evidence>
<dbReference type="PANTHER" id="PTHR22419:SF2">
    <property type="entry name" value="COILED-COIL DOMAIN-CONTAINING PROTEIN 172"/>
    <property type="match status" value="1"/>
</dbReference>
<evidence type="ECO:0000313" key="7">
    <source>
        <dbReference type="EMBL" id="KAG8547964.1"/>
    </source>
</evidence>
<keyword evidence="8" id="KW-1185">Reference proteome</keyword>
<dbReference type="EMBL" id="WNYA01000559">
    <property type="protein sequence ID" value="KAG8547964.1"/>
    <property type="molecule type" value="Genomic_DNA"/>
</dbReference>
<dbReference type="AlphaFoldDB" id="A0AAV6ZKC1"/>
<protein>
    <recommendedName>
        <fullName evidence="3">Coiled-coil domain-containing protein 172</fullName>
    </recommendedName>
</protein>
<keyword evidence="5 6" id="KW-0175">Coiled coil</keyword>
<evidence type="ECO:0000313" key="8">
    <source>
        <dbReference type="Proteomes" id="UP000824782"/>
    </source>
</evidence>
<reference evidence="7" key="1">
    <citation type="thesis" date="2020" institute="ProQuest LLC" country="789 East Eisenhower Parkway, Ann Arbor, MI, USA">
        <title>Comparative Genomics and Chromosome Evolution.</title>
        <authorList>
            <person name="Mudd A.B."/>
        </authorList>
    </citation>
    <scope>NUCLEOTIDE SEQUENCE</scope>
    <source>
        <strain evidence="7">237g6f4</strain>
        <tissue evidence="7">Blood</tissue>
    </source>
</reference>
<organism evidence="7 8">
    <name type="scientific">Engystomops pustulosus</name>
    <name type="common">Tungara frog</name>
    <name type="synonym">Physalaemus pustulosus</name>
    <dbReference type="NCBI Taxonomy" id="76066"/>
    <lineage>
        <taxon>Eukaryota</taxon>
        <taxon>Metazoa</taxon>
        <taxon>Chordata</taxon>
        <taxon>Craniata</taxon>
        <taxon>Vertebrata</taxon>
        <taxon>Euteleostomi</taxon>
        <taxon>Amphibia</taxon>
        <taxon>Batrachia</taxon>
        <taxon>Anura</taxon>
        <taxon>Neobatrachia</taxon>
        <taxon>Hyloidea</taxon>
        <taxon>Leptodactylidae</taxon>
        <taxon>Leiuperinae</taxon>
        <taxon>Engystomops</taxon>
    </lineage>
</organism>
<dbReference type="PANTHER" id="PTHR22419">
    <property type="entry name" value="COILED-COIL DOMAIN-CONTAINING PROTEIN 172"/>
    <property type="match status" value="1"/>
</dbReference>
<feature type="coiled-coil region" evidence="6">
    <location>
        <begin position="109"/>
        <end position="148"/>
    </location>
</feature>
<dbReference type="Proteomes" id="UP000824782">
    <property type="component" value="Unassembled WGS sequence"/>
</dbReference>
<accession>A0AAV6ZKC1</accession>
<name>A0AAV6ZKC1_ENGPU</name>
<comment type="subcellular location">
    <subcellularLocation>
        <location evidence="1">Cytoplasm</location>
    </subcellularLocation>
</comment>
<feature type="coiled-coil region" evidence="6">
    <location>
        <begin position="30"/>
        <end position="81"/>
    </location>
</feature>
<dbReference type="GO" id="GO:0005737">
    <property type="term" value="C:cytoplasm"/>
    <property type="evidence" value="ECO:0007669"/>
    <property type="project" value="UniProtKB-SubCell"/>
</dbReference>
<keyword evidence="4" id="KW-0963">Cytoplasm</keyword>
<evidence type="ECO:0000256" key="5">
    <source>
        <dbReference type="ARBA" id="ARBA00023054"/>
    </source>
</evidence>
<proteinExistence type="inferred from homology"/>
<comment type="similarity">
    <text evidence="2">Belongs to the CCDC172 family.</text>
</comment>
<evidence type="ECO:0000256" key="4">
    <source>
        <dbReference type="ARBA" id="ARBA00022490"/>
    </source>
</evidence>
<evidence type="ECO:0000256" key="6">
    <source>
        <dbReference type="SAM" id="Coils"/>
    </source>
</evidence>
<comment type="caution">
    <text evidence="7">The sequence shown here is derived from an EMBL/GenBank/DDBJ whole genome shotgun (WGS) entry which is preliminary data.</text>
</comment>
<dbReference type="InterPro" id="IPR029618">
    <property type="entry name" value="CCDC172"/>
</dbReference>
<evidence type="ECO:0000256" key="3">
    <source>
        <dbReference type="ARBA" id="ARBA00022327"/>
    </source>
</evidence>
<gene>
    <name evidence="7" type="ORF">GDO81_027023</name>
</gene>
<sequence>MAAEEEKFMNEVQDFNNNYGIMVNRKDLLRERAKTETQSLQEEAVVLGREIETLRAENIHLNTLQRQKNMFQRKLSDFQETLRGLDKEIIAVTGVTKRLVAEKLAIREKPQSDRECLRLKEQLESYREEKLESEYQALRSQIDVLQQQLCEAHGDRRTPDPSDTSPL</sequence>